<name>A0AAV2VPV2_9VIBR</name>
<gene>
    <name evidence="1" type="ORF">VIBNISOn1_1850001</name>
</gene>
<sequence length="63" mass="7676">MRKELTSVNNISNKRLYLNYFFTYRLCISKLTGFLFDNIEYLVTYYAYMKVNSRFTRSSYGRT</sequence>
<comment type="caution">
    <text evidence="1">The sequence shown here is derived from an EMBL/GenBank/DDBJ whole genome shotgun (WGS) entry which is preliminary data.</text>
</comment>
<dbReference type="AlphaFoldDB" id="A0AAV2VPV2"/>
<reference evidence="1 2" key="1">
    <citation type="journal article" date="2013" name="ISME J.">
        <title>Comparative genomics of pathogenic lineages of Vibrio nigripulchritudo identifies virulence-associated traits.</title>
        <authorList>
            <person name="Goudenege D."/>
            <person name="Labreuche Y."/>
            <person name="Krin E."/>
            <person name="Ansquer D."/>
            <person name="Mangenot S."/>
            <person name="Calteau A."/>
            <person name="Medigue C."/>
            <person name="Mazel D."/>
            <person name="Polz M.F."/>
            <person name="Le Roux F."/>
        </authorList>
    </citation>
    <scope>NUCLEOTIDE SEQUENCE [LARGE SCALE GENOMIC DNA]</scope>
    <source>
        <strain evidence="1 2">SOn1</strain>
    </source>
</reference>
<proteinExistence type="predicted"/>
<protein>
    <submittedName>
        <fullName evidence="1">Uncharacterized protein</fullName>
    </submittedName>
</protein>
<dbReference type="EMBL" id="CAOF01000096">
    <property type="protein sequence ID" value="CCO46719.1"/>
    <property type="molecule type" value="Genomic_DNA"/>
</dbReference>
<evidence type="ECO:0000313" key="2">
    <source>
        <dbReference type="Proteomes" id="UP000018211"/>
    </source>
</evidence>
<evidence type="ECO:0000313" key="1">
    <source>
        <dbReference type="EMBL" id="CCO46719.1"/>
    </source>
</evidence>
<dbReference type="Proteomes" id="UP000018211">
    <property type="component" value="Unassembled WGS sequence"/>
</dbReference>
<accession>A0AAV2VPV2</accession>
<organism evidence="1 2">
    <name type="scientific">Vibrio nigripulchritudo SOn1</name>
    <dbReference type="NCBI Taxonomy" id="1238450"/>
    <lineage>
        <taxon>Bacteria</taxon>
        <taxon>Pseudomonadati</taxon>
        <taxon>Pseudomonadota</taxon>
        <taxon>Gammaproteobacteria</taxon>
        <taxon>Vibrionales</taxon>
        <taxon>Vibrionaceae</taxon>
        <taxon>Vibrio</taxon>
    </lineage>
</organism>